<reference evidence="9 10" key="1">
    <citation type="journal article" date="2007" name="Proc. Natl. Acad. Sci. U.S.A.">
        <title>The tiny eukaryote Ostreococcus provides genomic insights into the paradox of plankton speciation.</title>
        <authorList>
            <person name="Palenik B."/>
            <person name="Grimwood J."/>
            <person name="Aerts A."/>
            <person name="Rouze P."/>
            <person name="Salamov A."/>
            <person name="Putnam N."/>
            <person name="Dupont C."/>
            <person name="Jorgensen R."/>
            <person name="Derelle E."/>
            <person name="Rombauts S."/>
            <person name="Zhou K."/>
            <person name="Otillar R."/>
            <person name="Merchant S.S."/>
            <person name="Podell S."/>
            <person name="Gaasterland T."/>
            <person name="Napoli C."/>
            <person name="Gendler K."/>
            <person name="Manuell A."/>
            <person name="Tai V."/>
            <person name="Vallon O."/>
            <person name="Piganeau G."/>
            <person name="Jancek S."/>
            <person name="Heijde M."/>
            <person name="Jabbari K."/>
            <person name="Bowler C."/>
            <person name="Lohr M."/>
            <person name="Robbens S."/>
            <person name="Werner G."/>
            <person name="Dubchak I."/>
            <person name="Pazour G.J."/>
            <person name="Ren Q."/>
            <person name="Paulsen I."/>
            <person name="Delwiche C."/>
            <person name="Schmutz J."/>
            <person name="Rokhsar D."/>
            <person name="Van de Peer Y."/>
            <person name="Moreau H."/>
            <person name="Grigoriev I.V."/>
        </authorList>
    </citation>
    <scope>NUCLEOTIDE SEQUENCE [LARGE SCALE GENOMIC DNA]</scope>
    <source>
        <strain evidence="9 10">CCE9901</strain>
    </source>
</reference>
<dbReference type="Proteomes" id="UP000001568">
    <property type="component" value="Chromosome 2"/>
</dbReference>
<comment type="function">
    <text evidence="7">Required for ribosome biogenesis. Part of a complex which catalyzes pseudouridylation of rRNA. This involves the isomerization of uridine such that the ribose is subsequently attached to C5, instead of the normal N1. Pseudouridine ("psi") residues may serve to stabilize the conformation of rRNAs.</text>
</comment>
<dbReference type="HOGENOM" id="CLU_1274085_0_0_1"/>
<dbReference type="InterPro" id="IPR040309">
    <property type="entry name" value="Naf1"/>
</dbReference>
<evidence type="ECO:0000256" key="4">
    <source>
        <dbReference type="ARBA" id="ARBA00022553"/>
    </source>
</evidence>
<feature type="region of interest" description="Disordered" evidence="8">
    <location>
        <begin position="1"/>
        <end position="22"/>
    </location>
</feature>
<keyword evidence="3 7" id="KW-0698">rRNA processing</keyword>
<dbReference type="GeneID" id="5000124"/>
<dbReference type="Gramene" id="ABO94639">
    <property type="protein sequence ID" value="ABO94639"/>
    <property type="gene ID" value="OSTLU_29940"/>
</dbReference>
<dbReference type="Gene3D" id="2.40.10.230">
    <property type="entry name" value="Probable tRNA pseudouridine synthase domain"/>
    <property type="match status" value="1"/>
</dbReference>
<dbReference type="RefSeq" id="XP_001416346.1">
    <property type="nucleotide sequence ID" value="XM_001416309.1"/>
</dbReference>
<dbReference type="eggNOG" id="KOG2236">
    <property type="taxonomic scope" value="Eukaryota"/>
</dbReference>
<feature type="region of interest" description="Disordered" evidence="8">
    <location>
        <begin position="90"/>
        <end position="217"/>
    </location>
</feature>
<evidence type="ECO:0000256" key="6">
    <source>
        <dbReference type="ARBA" id="ARBA00023242"/>
    </source>
</evidence>
<keyword evidence="7" id="KW-0687">Ribonucleoprotein</keyword>
<dbReference type="GO" id="GO:0001522">
    <property type="term" value="P:pseudouridine synthesis"/>
    <property type="evidence" value="ECO:0007669"/>
    <property type="project" value="InterPro"/>
</dbReference>
<dbReference type="GO" id="GO:0005730">
    <property type="term" value="C:nucleolus"/>
    <property type="evidence" value="ECO:0007669"/>
    <property type="project" value="UniProtKB-SubCell"/>
</dbReference>
<dbReference type="GO" id="GO:0005732">
    <property type="term" value="C:sno(s)RNA-containing ribonucleoprotein complex"/>
    <property type="evidence" value="ECO:0007669"/>
    <property type="project" value="InterPro"/>
</dbReference>
<dbReference type="InterPro" id="IPR007504">
    <property type="entry name" value="H/ACA_rnp_Gar1/Naf1"/>
</dbReference>
<organism evidence="9 10">
    <name type="scientific">Ostreococcus lucimarinus (strain CCE9901)</name>
    <dbReference type="NCBI Taxonomy" id="436017"/>
    <lineage>
        <taxon>Eukaryota</taxon>
        <taxon>Viridiplantae</taxon>
        <taxon>Chlorophyta</taxon>
        <taxon>Mamiellophyceae</taxon>
        <taxon>Mamiellales</taxon>
        <taxon>Bathycoccaceae</taxon>
        <taxon>Ostreococcus</taxon>
    </lineage>
</organism>
<comment type="similarity">
    <text evidence="1">Belongs to the NAF1 family.</text>
</comment>
<dbReference type="SUPFAM" id="SSF50447">
    <property type="entry name" value="Translation proteins"/>
    <property type="match status" value="1"/>
</dbReference>
<dbReference type="STRING" id="436017.A4RTA5"/>
<dbReference type="GO" id="GO:0003723">
    <property type="term" value="F:RNA binding"/>
    <property type="evidence" value="ECO:0007669"/>
    <property type="project" value="UniProtKB-KW"/>
</dbReference>
<dbReference type="PANTHER" id="PTHR31633">
    <property type="entry name" value="H/ACA RIBONUCLEOPROTEIN COMPLEX NON-CORE SUBUNIT NAF1"/>
    <property type="match status" value="1"/>
</dbReference>
<evidence type="ECO:0000256" key="7">
    <source>
        <dbReference type="RuleBase" id="RU364004"/>
    </source>
</evidence>
<evidence type="ECO:0000256" key="1">
    <source>
        <dbReference type="ARBA" id="ARBA00009801"/>
    </source>
</evidence>
<dbReference type="OrthoDB" id="21550at2759"/>
<accession>A4RTA5</accession>
<keyword evidence="6 7" id="KW-0539">Nucleus</keyword>
<gene>
    <name evidence="9" type="ORF">OSTLU_29940</name>
</gene>
<keyword evidence="10" id="KW-1185">Reference proteome</keyword>
<comment type="subcellular location">
    <subcellularLocation>
        <location evidence="7">Nucleus</location>
        <location evidence="7">Nucleolus</location>
    </subcellularLocation>
</comment>
<dbReference type="PANTHER" id="PTHR31633:SF1">
    <property type="entry name" value="H_ACA RIBONUCLEOPROTEIN COMPLEX NON-CORE SUBUNIT NAF1"/>
    <property type="match status" value="1"/>
</dbReference>
<name>A4RTA5_OSTLU</name>
<keyword evidence="2 7" id="KW-0690">Ribosome biogenesis</keyword>
<evidence type="ECO:0000256" key="2">
    <source>
        <dbReference type="ARBA" id="ARBA00022517"/>
    </source>
</evidence>
<feature type="compositionally biased region" description="Pro residues" evidence="8">
    <location>
        <begin position="204"/>
        <end position="217"/>
    </location>
</feature>
<keyword evidence="4" id="KW-0597">Phosphoprotein</keyword>
<feature type="compositionally biased region" description="Gly residues" evidence="8">
    <location>
        <begin position="132"/>
        <end position="149"/>
    </location>
</feature>
<evidence type="ECO:0000313" key="9">
    <source>
        <dbReference type="EMBL" id="ABO94639.1"/>
    </source>
</evidence>
<feature type="compositionally biased region" description="Basic residues" evidence="8">
    <location>
        <begin position="118"/>
        <end position="130"/>
    </location>
</feature>
<dbReference type="GO" id="GO:0000493">
    <property type="term" value="P:box H/ACA snoRNP assembly"/>
    <property type="evidence" value="ECO:0007669"/>
    <property type="project" value="InterPro"/>
</dbReference>
<evidence type="ECO:0000256" key="3">
    <source>
        <dbReference type="ARBA" id="ARBA00022552"/>
    </source>
</evidence>
<dbReference type="KEGG" id="olu:OSTLU_29940"/>
<dbReference type="EMBL" id="CP000582">
    <property type="protein sequence ID" value="ABO94639.1"/>
    <property type="molecule type" value="Genomic_DNA"/>
</dbReference>
<keyword evidence="5 7" id="KW-0694">RNA-binding</keyword>
<comment type="subunit">
    <text evidence="7">Component of the small nucleolar ribonucleoprotein particles containing H/ACA-type snoRNAs (H/ACA snoRNPs).</text>
</comment>
<evidence type="ECO:0000256" key="8">
    <source>
        <dbReference type="SAM" id="MobiDB-lite"/>
    </source>
</evidence>
<dbReference type="GO" id="GO:0006364">
    <property type="term" value="P:rRNA processing"/>
    <property type="evidence" value="ECO:0007669"/>
    <property type="project" value="UniProtKB-KW"/>
</dbReference>
<sequence length="217" mass="22813">MVVQSGRGDATRERETDLDGVDETLDEESVLCTRDRRGLGAIEEVFGPVSAPLYALRLPEEVTAETGDEVFVVVGRSRRIPNVARLYKKGYDASGKDDEEVVEEEEFSDDEEEAAAKAARKKANGKKRSSGARGGGAKPSPMGGGGMFGMRGLPRPPPPPPSAAMGQMGVGGAPPPPSAAGQPMMYVPVRYDARGRPTIVMPPARGPPPPPPPPPSA</sequence>
<evidence type="ECO:0000313" key="10">
    <source>
        <dbReference type="Proteomes" id="UP000001568"/>
    </source>
</evidence>
<dbReference type="Pfam" id="PF04410">
    <property type="entry name" value="Gar1"/>
    <property type="match status" value="1"/>
</dbReference>
<evidence type="ECO:0000256" key="5">
    <source>
        <dbReference type="ARBA" id="ARBA00022884"/>
    </source>
</evidence>
<dbReference type="AlphaFoldDB" id="A4RTA5"/>
<dbReference type="InterPro" id="IPR038664">
    <property type="entry name" value="Gar1/Naf1_Cbf5-bd_sf"/>
</dbReference>
<comment type="similarity">
    <text evidence="7">Belongs to the GAR1 family.</text>
</comment>
<protein>
    <recommendedName>
        <fullName evidence="7">H/ACA ribonucleoprotein complex subunit</fullName>
    </recommendedName>
</protein>
<dbReference type="InterPro" id="IPR009000">
    <property type="entry name" value="Transl_B-barrel_sf"/>
</dbReference>
<feature type="compositionally biased region" description="Acidic residues" evidence="8">
    <location>
        <begin position="97"/>
        <end position="113"/>
    </location>
</feature>
<proteinExistence type="inferred from homology"/>